<keyword evidence="1" id="KW-1133">Transmembrane helix</keyword>
<protein>
    <submittedName>
        <fullName evidence="2">Uncharacterized protein</fullName>
    </submittedName>
</protein>
<reference evidence="2" key="1">
    <citation type="submission" date="2023-07" db="EMBL/GenBank/DDBJ databases">
        <authorList>
            <consortium name="AG Swart"/>
            <person name="Singh M."/>
            <person name="Singh A."/>
            <person name="Seah K."/>
            <person name="Emmerich C."/>
        </authorList>
    </citation>
    <scope>NUCLEOTIDE SEQUENCE</scope>
    <source>
        <strain evidence="2">DP1</strain>
    </source>
</reference>
<evidence type="ECO:0000313" key="2">
    <source>
        <dbReference type="EMBL" id="CAI2362946.1"/>
    </source>
</evidence>
<evidence type="ECO:0000313" key="3">
    <source>
        <dbReference type="Proteomes" id="UP001295684"/>
    </source>
</evidence>
<comment type="caution">
    <text evidence="2">The sequence shown here is derived from an EMBL/GenBank/DDBJ whole genome shotgun (WGS) entry which is preliminary data.</text>
</comment>
<feature type="transmembrane region" description="Helical" evidence="1">
    <location>
        <begin position="118"/>
        <end position="139"/>
    </location>
</feature>
<dbReference type="EMBL" id="CAMPGE010004106">
    <property type="protein sequence ID" value="CAI2362946.1"/>
    <property type="molecule type" value="Genomic_DNA"/>
</dbReference>
<proteinExistence type="predicted"/>
<accession>A0AAD1U6K4</accession>
<dbReference type="Proteomes" id="UP001295684">
    <property type="component" value="Unassembled WGS sequence"/>
</dbReference>
<organism evidence="2 3">
    <name type="scientific">Euplotes crassus</name>
    <dbReference type="NCBI Taxonomy" id="5936"/>
    <lineage>
        <taxon>Eukaryota</taxon>
        <taxon>Sar</taxon>
        <taxon>Alveolata</taxon>
        <taxon>Ciliophora</taxon>
        <taxon>Intramacronucleata</taxon>
        <taxon>Spirotrichea</taxon>
        <taxon>Hypotrichia</taxon>
        <taxon>Euplotida</taxon>
        <taxon>Euplotidae</taxon>
        <taxon>Moneuplotes</taxon>
    </lineage>
</organism>
<evidence type="ECO:0000256" key="1">
    <source>
        <dbReference type="SAM" id="Phobius"/>
    </source>
</evidence>
<keyword evidence="1" id="KW-0472">Membrane</keyword>
<keyword evidence="3" id="KW-1185">Reference proteome</keyword>
<keyword evidence="1" id="KW-0812">Transmembrane</keyword>
<sequence length="142" mass="15813">MVLGRRSEMQCSAIKKSRILDMNLDKEATVDQENLRSTKILINIGKLGDRRLATDQKIQKKQGTALKASNNSNKNVVYFNKRNGKNSSFSGLMSPAKSRNLCQILASKSLGHSTMPSISKFIIILAIYNILAFLIEVLITKI</sequence>
<name>A0AAD1U6K4_EUPCR</name>
<dbReference type="AlphaFoldDB" id="A0AAD1U6K4"/>
<gene>
    <name evidence="2" type="ORF">ECRASSUSDP1_LOCUS4276</name>
</gene>